<dbReference type="InterPro" id="IPR017449">
    <property type="entry name" value="Pro-tRNA_synth_II"/>
</dbReference>
<dbReference type="OrthoDB" id="753455at2759"/>
<reference evidence="5 6" key="1">
    <citation type="submission" date="2016-09" db="EMBL/GenBank/DDBJ databases">
        <title>The draft genome of Dichanthelium oligosanthes: A C3 panicoid grass species.</title>
        <authorList>
            <person name="Studer A.J."/>
            <person name="Schnable J.C."/>
            <person name="Brutnell T.P."/>
        </authorList>
    </citation>
    <scope>NUCLEOTIDE SEQUENCE [LARGE SCALE GENOMIC DNA]</scope>
    <source>
        <strain evidence="6">cv. Kellogg 1175</strain>
        <tissue evidence="5">Leaf</tissue>
    </source>
</reference>
<evidence type="ECO:0000259" key="3">
    <source>
        <dbReference type="Pfam" id="PF03129"/>
    </source>
</evidence>
<proteinExistence type="predicted"/>
<dbReference type="GO" id="GO:0006433">
    <property type="term" value="P:prolyl-tRNA aminoacylation"/>
    <property type="evidence" value="ECO:0007669"/>
    <property type="project" value="InterPro"/>
</dbReference>
<protein>
    <recommendedName>
        <fullName evidence="1">proline--tRNA ligase</fullName>
        <ecNumber evidence="1">6.1.1.15</ecNumber>
    </recommendedName>
</protein>
<dbReference type="Pfam" id="PF03129">
    <property type="entry name" value="HGTP_anticodon"/>
    <property type="match status" value="1"/>
</dbReference>
<dbReference type="SUPFAM" id="SSF52954">
    <property type="entry name" value="Class II aaRS ABD-related"/>
    <property type="match status" value="1"/>
</dbReference>
<dbReference type="SUPFAM" id="SSF64586">
    <property type="entry name" value="C-terminal domain of ProRS"/>
    <property type="match status" value="1"/>
</dbReference>
<keyword evidence="2" id="KW-0648">Protein biosynthesis</keyword>
<dbReference type="Pfam" id="PF09180">
    <property type="entry name" value="ProRS-C_1"/>
    <property type="match status" value="1"/>
</dbReference>
<evidence type="ECO:0000259" key="4">
    <source>
        <dbReference type="Pfam" id="PF09180"/>
    </source>
</evidence>
<dbReference type="InterPro" id="IPR004154">
    <property type="entry name" value="Anticodon-bd"/>
</dbReference>
<dbReference type="Gene3D" id="3.30.110.30">
    <property type="entry name" value="C-terminal domain of ProRS"/>
    <property type="match status" value="1"/>
</dbReference>
<dbReference type="GO" id="GO:0004827">
    <property type="term" value="F:proline-tRNA ligase activity"/>
    <property type="evidence" value="ECO:0007669"/>
    <property type="project" value="UniProtKB-EC"/>
</dbReference>
<dbReference type="STRING" id="888268.A0A1E5VVR3"/>
<evidence type="ECO:0000256" key="1">
    <source>
        <dbReference type="ARBA" id="ARBA00012831"/>
    </source>
</evidence>
<dbReference type="Gene3D" id="3.40.50.800">
    <property type="entry name" value="Anticodon-binding domain"/>
    <property type="match status" value="1"/>
</dbReference>
<feature type="domain" description="Anticodon-binding" evidence="3">
    <location>
        <begin position="58"/>
        <end position="140"/>
    </location>
</feature>
<sequence length="280" mass="31689">MIKGRKSEMEKFTGGLYTTGVEAFIPNTGYRRQHHIALPRTLPICLASNLRMTKKDAATAIKAACESTVYTLSQSRVRAELDDRDNHSPSGKYSHWEMKGVPLRIEFGPKDLANKRVHMARHDNGAKVDVPLTNLVEEVRVLLDGIQENLFRTATERRDACIQVIHTWDEFIAALNGKRLILAPWCDEEEVEKYVKAWTKGEGELGAAKTLCTPFDQPELPEGTFALLLESLQRRGHFGAAVTDLQWCLQDEVSMLGVYRLKFQFELDHVALDINIKIKV</sequence>
<evidence type="ECO:0000256" key="2">
    <source>
        <dbReference type="ARBA" id="ARBA00022917"/>
    </source>
</evidence>
<evidence type="ECO:0000313" key="6">
    <source>
        <dbReference type="Proteomes" id="UP000095767"/>
    </source>
</evidence>
<dbReference type="GO" id="GO:0005524">
    <property type="term" value="F:ATP binding"/>
    <property type="evidence" value="ECO:0007669"/>
    <property type="project" value="InterPro"/>
</dbReference>
<keyword evidence="6" id="KW-1185">Reference proteome</keyword>
<keyword evidence="5" id="KW-0436">Ligase</keyword>
<dbReference type="AlphaFoldDB" id="A0A1E5VVR3"/>
<organism evidence="5 6">
    <name type="scientific">Dichanthelium oligosanthes</name>
    <dbReference type="NCBI Taxonomy" id="888268"/>
    <lineage>
        <taxon>Eukaryota</taxon>
        <taxon>Viridiplantae</taxon>
        <taxon>Streptophyta</taxon>
        <taxon>Embryophyta</taxon>
        <taxon>Tracheophyta</taxon>
        <taxon>Spermatophyta</taxon>
        <taxon>Magnoliopsida</taxon>
        <taxon>Liliopsida</taxon>
        <taxon>Poales</taxon>
        <taxon>Poaceae</taxon>
        <taxon>PACMAD clade</taxon>
        <taxon>Panicoideae</taxon>
        <taxon>Panicodae</taxon>
        <taxon>Paniceae</taxon>
        <taxon>Dichantheliinae</taxon>
        <taxon>Dichanthelium</taxon>
    </lineage>
</organism>
<dbReference type="InterPro" id="IPR016061">
    <property type="entry name" value="Pro-tRNA_ligase_II_C"/>
</dbReference>
<evidence type="ECO:0000313" key="5">
    <source>
        <dbReference type="EMBL" id="OEL29218.1"/>
    </source>
</evidence>
<feature type="domain" description="Proline-tRNA ligase class II C-terminal" evidence="4">
    <location>
        <begin position="168"/>
        <end position="222"/>
    </location>
</feature>
<dbReference type="PANTHER" id="PTHR43382:SF2">
    <property type="entry name" value="BIFUNCTIONAL GLUTAMATE_PROLINE--TRNA LIGASE"/>
    <property type="match status" value="1"/>
</dbReference>
<dbReference type="GO" id="GO:0017101">
    <property type="term" value="C:aminoacyl-tRNA synthetase multienzyme complex"/>
    <property type="evidence" value="ECO:0007669"/>
    <property type="project" value="TreeGrafter"/>
</dbReference>
<name>A0A1E5VVR3_9POAL</name>
<dbReference type="GO" id="GO:0005737">
    <property type="term" value="C:cytoplasm"/>
    <property type="evidence" value="ECO:0007669"/>
    <property type="project" value="InterPro"/>
</dbReference>
<comment type="caution">
    <text evidence="5">The sequence shown here is derived from an EMBL/GenBank/DDBJ whole genome shotgun (WGS) entry which is preliminary data.</text>
</comment>
<dbReference type="Proteomes" id="UP000095767">
    <property type="component" value="Unassembled WGS sequence"/>
</dbReference>
<gene>
    <name evidence="5" type="ORF">BAE44_0009763</name>
</gene>
<dbReference type="InterPro" id="IPR004499">
    <property type="entry name" value="Pro-tRNA-ligase_IIa_arc-type"/>
</dbReference>
<dbReference type="EMBL" id="LWDX02028138">
    <property type="protein sequence ID" value="OEL29218.1"/>
    <property type="molecule type" value="Genomic_DNA"/>
</dbReference>
<dbReference type="InterPro" id="IPR036621">
    <property type="entry name" value="Anticodon-bd_dom_sf"/>
</dbReference>
<dbReference type="PANTHER" id="PTHR43382">
    <property type="entry name" value="PROLYL-TRNA SYNTHETASE"/>
    <property type="match status" value="1"/>
</dbReference>
<accession>A0A1E5VVR3</accession>
<dbReference type="EC" id="6.1.1.15" evidence="1"/>